<dbReference type="VEuPathDB" id="FungiDB:VP01_12705g1"/>
<evidence type="ECO:0000313" key="2">
    <source>
        <dbReference type="Proteomes" id="UP000037035"/>
    </source>
</evidence>
<dbReference type="AlphaFoldDB" id="A0A0L6VNZ7"/>
<organism evidence="1 2">
    <name type="scientific">Puccinia sorghi</name>
    <dbReference type="NCBI Taxonomy" id="27349"/>
    <lineage>
        <taxon>Eukaryota</taxon>
        <taxon>Fungi</taxon>
        <taxon>Dikarya</taxon>
        <taxon>Basidiomycota</taxon>
        <taxon>Pucciniomycotina</taxon>
        <taxon>Pucciniomycetes</taxon>
        <taxon>Pucciniales</taxon>
        <taxon>Pucciniaceae</taxon>
        <taxon>Puccinia</taxon>
    </lineage>
</organism>
<comment type="caution">
    <text evidence="1">The sequence shown here is derived from an EMBL/GenBank/DDBJ whole genome shotgun (WGS) entry which is preliminary data.</text>
</comment>
<evidence type="ECO:0000313" key="1">
    <source>
        <dbReference type="EMBL" id="KNZ62434.1"/>
    </source>
</evidence>
<proteinExistence type="predicted"/>
<dbReference type="Proteomes" id="UP000037035">
    <property type="component" value="Unassembled WGS sequence"/>
</dbReference>
<gene>
    <name evidence="1" type="ORF">VP01_12705g1</name>
</gene>
<keyword evidence="2" id="KW-1185">Reference proteome</keyword>
<reference evidence="1 2" key="1">
    <citation type="submission" date="2015-08" db="EMBL/GenBank/DDBJ databases">
        <title>Next Generation Sequencing and Analysis of the Genome of Puccinia sorghi L Schw, the Causal Agent of Maize Common Rust.</title>
        <authorList>
            <person name="Rochi L."/>
            <person name="Burguener G."/>
            <person name="Darino M."/>
            <person name="Turjanski A."/>
            <person name="Kreff E."/>
            <person name="Dieguez M.J."/>
            <person name="Sacco F."/>
        </authorList>
    </citation>
    <scope>NUCLEOTIDE SEQUENCE [LARGE SCALE GENOMIC DNA]</scope>
    <source>
        <strain evidence="1 2">RO10H11247</strain>
    </source>
</reference>
<sequence>MKSRSNTMPLKHMDWNPTSMKILTVLLAIYPSLSPTFPTSPTKTMMPLPSTLSCGSQLNRQPVTWLKKTLKCEFVFPDDLCGIKFSGLNGIVECAWKALHILT</sequence>
<dbReference type="EMBL" id="LAVV01003005">
    <property type="protein sequence ID" value="KNZ62434.1"/>
    <property type="molecule type" value="Genomic_DNA"/>
</dbReference>
<name>A0A0L6VNZ7_9BASI</name>
<protein>
    <submittedName>
        <fullName evidence="1">Uncharacterized protein</fullName>
    </submittedName>
</protein>
<accession>A0A0L6VNZ7</accession>